<name>A0A1F5X0F0_9BACT</name>
<gene>
    <name evidence="1" type="ORF">A2930_03220</name>
</gene>
<reference evidence="1 2" key="1">
    <citation type="journal article" date="2016" name="Nat. Commun.">
        <title>Thousands of microbial genomes shed light on interconnected biogeochemical processes in an aquifer system.</title>
        <authorList>
            <person name="Anantharaman K."/>
            <person name="Brown C.T."/>
            <person name="Hug L.A."/>
            <person name="Sharon I."/>
            <person name="Castelle C.J."/>
            <person name="Probst A.J."/>
            <person name="Thomas B.C."/>
            <person name="Singh A."/>
            <person name="Wilkins M.J."/>
            <person name="Karaoz U."/>
            <person name="Brodie E.L."/>
            <person name="Williams K.H."/>
            <person name="Hubbard S.S."/>
            <person name="Banfield J.F."/>
        </authorList>
    </citation>
    <scope>NUCLEOTIDE SEQUENCE [LARGE SCALE GENOMIC DNA]</scope>
</reference>
<dbReference type="EMBL" id="MFID01000019">
    <property type="protein sequence ID" value="OGF81041.1"/>
    <property type="molecule type" value="Genomic_DNA"/>
</dbReference>
<proteinExistence type="predicted"/>
<protein>
    <submittedName>
        <fullName evidence="1">Uncharacterized protein</fullName>
    </submittedName>
</protein>
<evidence type="ECO:0000313" key="2">
    <source>
        <dbReference type="Proteomes" id="UP000178114"/>
    </source>
</evidence>
<accession>A0A1F5X0F0</accession>
<evidence type="ECO:0000313" key="1">
    <source>
        <dbReference type="EMBL" id="OGF81041.1"/>
    </source>
</evidence>
<comment type="caution">
    <text evidence="1">The sequence shown here is derived from an EMBL/GenBank/DDBJ whole genome shotgun (WGS) entry which is preliminary data.</text>
</comment>
<organism evidence="1 2">
    <name type="scientific">Candidatus Giovannonibacteria bacterium RIFCSPLOWO2_01_FULL_45_34</name>
    <dbReference type="NCBI Taxonomy" id="1798351"/>
    <lineage>
        <taxon>Bacteria</taxon>
        <taxon>Candidatus Giovannoniibacteriota</taxon>
    </lineage>
</organism>
<dbReference type="Proteomes" id="UP000178114">
    <property type="component" value="Unassembled WGS sequence"/>
</dbReference>
<sequence length="112" mass="12954">MPVVVIYGVPGGESSVQINGLFRPGIREAIADIPQLKCTVWDIDVHILRDITENHRRENIDVVVKLYEKPERTEEVLNTMCEAVIQKVKEFRFAKVVDVDCYWEFLNPKPSR</sequence>
<dbReference type="AlphaFoldDB" id="A0A1F5X0F0"/>